<feature type="region of interest" description="Disordered" evidence="1">
    <location>
        <begin position="260"/>
        <end position="636"/>
    </location>
</feature>
<evidence type="ECO:0000313" key="2">
    <source>
        <dbReference type="EMBL" id="GIG22329.1"/>
    </source>
</evidence>
<proteinExistence type="predicted"/>
<feature type="compositionally biased region" description="Low complexity" evidence="1">
    <location>
        <begin position="367"/>
        <end position="382"/>
    </location>
</feature>
<name>A0A919U3N4_9CELL</name>
<feature type="compositionally biased region" description="Low complexity" evidence="1">
    <location>
        <begin position="263"/>
        <end position="276"/>
    </location>
</feature>
<reference evidence="2" key="1">
    <citation type="submission" date="2021-01" db="EMBL/GenBank/DDBJ databases">
        <title>Whole genome shotgun sequence of Cellulomonas chitinilytica NBRC 110799.</title>
        <authorList>
            <person name="Komaki H."/>
            <person name="Tamura T."/>
        </authorList>
    </citation>
    <scope>NUCLEOTIDE SEQUENCE</scope>
    <source>
        <strain evidence="2">NBRC 110799</strain>
    </source>
</reference>
<gene>
    <name evidence="2" type="ORF">Cch01nite_30530</name>
</gene>
<sequence>MLKRLLTAGVGVLGLVVVGLGIASATVWRADDVLVAESGGQSRTLVTDPGVLELGGDPVTITVRVPDKGRVVLAVGRDTDVEGWVGTDAHDRVTGLSSWDRLAVTGVEAAPTASPSPSDAAAPPADPAATPAPGEAPTEVSTVADPTGNDMWVAESQGDGSATLVWHAQPGRWSLLAVSPESAAAPTLSLAWPRVVTTPWLWPCVVVGGLLVLLSAGLLLREWLRRRAGIIGPQWRDVTTGPTPVVAPTGAGQPLTRRQLREAAAAGASGVTAPAAPRNPSGDRGSEVPAQVGTPAGARPPVPAATHADGPGLTAVTAASSRRALRTGSQPVVPAGTTSDRPADAAARPAPSPADQARASGTLSDTPAGGPSSPWGSSPVGAGPAGSPPPTPGRTQGWTPAARTTSAAPSAAAGSRPAEGSAPRPGTGSGGPTTFGPTTSRPTTSGPTTSGPATSGPAASGPATSGPGRPGGLSSGPAEHAAHGRPAWATGPIPVTRPGAPAGGPSLPTPGAVVGAPRAGAPGPGGPTTPSRGGAPGAGTSGAGASDRAPAWSAVPPRPGARSVPASGGTGGPDVPHATHRPTWLQEPPPGGAARGPSGAEPGDPAGSRGDAWRRAWGLPPLEQDAQQDTTREEDR</sequence>
<evidence type="ECO:0000313" key="3">
    <source>
        <dbReference type="Proteomes" id="UP000632740"/>
    </source>
</evidence>
<organism evidence="2 3">
    <name type="scientific">Cellulomonas chitinilytica</name>
    <dbReference type="NCBI Taxonomy" id="398759"/>
    <lineage>
        <taxon>Bacteria</taxon>
        <taxon>Bacillati</taxon>
        <taxon>Actinomycetota</taxon>
        <taxon>Actinomycetes</taxon>
        <taxon>Micrococcales</taxon>
        <taxon>Cellulomonadaceae</taxon>
        <taxon>Cellulomonas</taxon>
    </lineage>
</organism>
<dbReference type="RefSeq" id="WP_203756849.1">
    <property type="nucleotide sequence ID" value="NZ_BONK01000010.1"/>
</dbReference>
<accession>A0A919U3N4</accession>
<feature type="compositionally biased region" description="Low complexity" evidence="1">
    <location>
        <begin position="400"/>
        <end position="426"/>
    </location>
</feature>
<dbReference type="EMBL" id="BONK01000010">
    <property type="protein sequence ID" value="GIG22329.1"/>
    <property type="molecule type" value="Genomic_DNA"/>
</dbReference>
<comment type="caution">
    <text evidence="2">The sequence shown here is derived from an EMBL/GenBank/DDBJ whole genome shotgun (WGS) entry which is preliminary data.</text>
</comment>
<feature type="compositionally biased region" description="Low complexity" evidence="1">
    <location>
        <begin position="108"/>
        <end position="139"/>
    </location>
</feature>
<feature type="region of interest" description="Disordered" evidence="1">
    <location>
        <begin position="108"/>
        <end position="145"/>
    </location>
</feature>
<feature type="compositionally biased region" description="Low complexity" evidence="1">
    <location>
        <begin position="344"/>
        <end position="360"/>
    </location>
</feature>
<protein>
    <submittedName>
        <fullName evidence="2">Uncharacterized protein</fullName>
    </submittedName>
</protein>
<keyword evidence="3" id="KW-1185">Reference proteome</keyword>
<feature type="compositionally biased region" description="Low complexity" evidence="1">
    <location>
        <begin position="434"/>
        <end position="467"/>
    </location>
</feature>
<dbReference type="AlphaFoldDB" id="A0A919U3N4"/>
<dbReference type="Proteomes" id="UP000632740">
    <property type="component" value="Unassembled WGS sequence"/>
</dbReference>
<feature type="compositionally biased region" description="Low complexity" evidence="1">
    <location>
        <begin position="509"/>
        <end position="521"/>
    </location>
</feature>
<evidence type="ECO:0000256" key="1">
    <source>
        <dbReference type="SAM" id="MobiDB-lite"/>
    </source>
</evidence>